<gene>
    <name evidence="1" type="ORF">MML48_6g00017421</name>
</gene>
<evidence type="ECO:0000313" key="1">
    <source>
        <dbReference type="EMBL" id="KAI4458875.1"/>
    </source>
</evidence>
<accession>A0ACB9SWF1</accession>
<proteinExistence type="predicted"/>
<name>A0ACB9SWF1_HOLOL</name>
<organism evidence="1 2">
    <name type="scientific">Holotrichia oblita</name>
    <name type="common">Chafer beetle</name>
    <dbReference type="NCBI Taxonomy" id="644536"/>
    <lineage>
        <taxon>Eukaryota</taxon>
        <taxon>Metazoa</taxon>
        <taxon>Ecdysozoa</taxon>
        <taxon>Arthropoda</taxon>
        <taxon>Hexapoda</taxon>
        <taxon>Insecta</taxon>
        <taxon>Pterygota</taxon>
        <taxon>Neoptera</taxon>
        <taxon>Endopterygota</taxon>
        <taxon>Coleoptera</taxon>
        <taxon>Polyphaga</taxon>
        <taxon>Scarabaeiformia</taxon>
        <taxon>Scarabaeidae</taxon>
        <taxon>Melolonthinae</taxon>
        <taxon>Holotrichia</taxon>
    </lineage>
</organism>
<reference evidence="1" key="1">
    <citation type="submission" date="2022-04" db="EMBL/GenBank/DDBJ databases">
        <title>Chromosome-scale genome assembly of Holotrichia oblita Faldermann.</title>
        <authorList>
            <person name="Rongchong L."/>
        </authorList>
    </citation>
    <scope>NUCLEOTIDE SEQUENCE</scope>
    <source>
        <strain evidence="1">81SQS9</strain>
    </source>
</reference>
<keyword evidence="2" id="KW-1185">Reference proteome</keyword>
<comment type="caution">
    <text evidence="1">The sequence shown here is derived from an EMBL/GenBank/DDBJ whole genome shotgun (WGS) entry which is preliminary data.</text>
</comment>
<evidence type="ECO:0000313" key="2">
    <source>
        <dbReference type="Proteomes" id="UP001056778"/>
    </source>
</evidence>
<sequence length="145" mass="16398">MAKRRTAAGQERMRIISQLARKRKEMMISVYAMKIGIYTKQLAEMFGSWFIEVIGYVLSLFNDDDQLRLASNIVLTGGPANLPGLQERVHSDLISIRPFKSFSAVSVLPNCTLSSWYGAKAWAHTDDFKKTLITKQDYDELGGDF</sequence>
<dbReference type="Proteomes" id="UP001056778">
    <property type="component" value="Chromosome 6"/>
</dbReference>
<protein>
    <submittedName>
        <fullName evidence="1">Actin</fullName>
    </submittedName>
</protein>
<dbReference type="EMBL" id="CM043020">
    <property type="protein sequence ID" value="KAI4458875.1"/>
    <property type="molecule type" value="Genomic_DNA"/>
</dbReference>